<dbReference type="GO" id="GO:0032259">
    <property type="term" value="P:methylation"/>
    <property type="evidence" value="ECO:0007669"/>
    <property type="project" value="UniProtKB-KW"/>
</dbReference>
<keyword evidence="5" id="KW-1185">Reference proteome</keyword>
<dbReference type="AlphaFoldDB" id="A0A1I2R880"/>
<dbReference type="Gene3D" id="3.40.50.150">
    <property type="entry name" value="Vaccinia Virus protein VP39"/>
    <property type="match status" value="1"/>
</dbReference>
<dbReference type="Pfam" id="PF13578">
    <property type="entry name" value="Methyltransf_24"/>
    <property type="match status" value="1"/>
</dbReference>
<reference evidence="3 4" key="1">
    <citation type="submission" date="2016-10" db="EMBL/GenBank/DDBJ databases">
        <authorList>
            <person name="de Groot N.N."/>
        </authorList>
    </citation>
    <scope>NUCLEOTIDE SEQUENCE [LARGE SCALE GENOMIC DNA]</scope>
    <source>
        <strain evidence="3 4">CPCC 202808</strain>
    </source>
</reference>
<gene>
    <name evidence="2" type="ORF">FHR37_001230</name>
    <name evidence="3" type="ORF">SAMN05421678_105215</name>
</gene>
<dbReference type="InterPro" id="IPR029063">
    <property type="entry name" value="SAM-dependent_MTases_sf"/>
</dbReference>
<protein>
    <submittedName>
        <fullName evidence="3">Methyltransferase domain-containing protein</fullName>
    </submittedName>
</protein>
<evidence type="ECO:0000313" key="5">
    <source>
        <dbReference type="Proteomes" id="UP000533017"/>
    </source>
</evidence>
<sequence>MLRHEFLRTLHEVSRPRAYFEVGINDGRSLALSRVPTVAVDPAFKVVKEVRCDLHMVRATSDDFFAREQPFEHLNGADIDLAFIDGMHLFEFALRDFINTERHAHAGTVVVFDDMLPRNIDEAARDRHTGGWTGDVYKIVPVLQRYRPDLILALMDTGPTGVLVVLGLDPANTVLADKYDEIVEAYIQPDPQQVPDVLIDRRVAMPPETVLKADFWPRFIAARDNGAAADLTAVRTEIEKVLGEAPDVPLSLAGWQPEPRPAAPKPTPKPKAAPKSAPAASAAPAGANGKATVSQRLIRGAAGQPAVRAAGKKVVDRLPDDVRQLVRNRVRRSLRAGR</sequence>
<dbReference type="RefSeq" id="WP_139238912.1">
    <property type="nucleotide sequence ID" value="NZ_FOOI01000005.1"/>
</dbReference>
<name>A0A1I2R880_9ACTN</name>
<dbReference type="Proteomes" id="UP000199052">
    <property type="component" value="Unassembled WGS sequence"/>
</dbReference>
<feature type="compositionally biased region" description="Pro residues" evidence="1">
    <location>
        <begin position="258"/>
        <end position="271"/>
    </location>
</feature>
<dbReference type="STRING" id="504797.SAMN05421678_105215"/>
<reference evidence="2 5" key="2">
    <citation type="submission" date="2020-07" db="EMBL/GenBank/DDBJ databases">
        <title>Sequencing the genomes of 1000 actinobacteria strains.</title>
        <authorList>
            <person name="Klenk H.-P."/>
        </authorList>
    </citation>
    <scope>NUCLEOTIDE SEQUENCE [LARGE SCALE GENOMIC DNA]</scope>
    <source>
        <strain evidence="2 5">DSM 45117</strain>
    </source>
</reference>
<evidence type="ECO:0000313" key="3">
    <source>
        <dbReference type="EMBL" id="SFG34817.1"/>
    </source>
</evidence>
<evidence type="ECO:0000256" key="1">
    <source>
        <dbReference type="SAM" id="MobiDB-lite"/>
    </source>
</evidence>
<dbReference type="EMBL" id="JACBZA010000001">
    <property type="protein sequence ID" value="NYH82379.1"/>
    <property type="molecule type" value="Genomic_DNA"/>
</dbReference>
<proteinExistence type="predicted"/>
<keyword evidence="3" id="KW-0808">Transferase</keyword>
<feature type="compositionally biased region" description="Low complexity" evidence="1">
    <location>
        <begin position="273"/>
        <end position="292"/>
    </location>
</feature>
<dbReference type="EMBL" id="FOOI01000005">
    <property type="protein sequence ID" value="SFG34817.1"/>
    <property type="molecule type" value="Genomic_DNA"/>
</dbReference>
<evidence type="ECO:0000313" key="2">
    <source>
        <dbReference type="EMBL" id="NYH82379.1"/>
    </source>
</evidence>
<dbReference type="SUPFAM" id="SSF53335">
    <property type="entry name" value="S-adenosyl-L-methionine-dependent methyltransferases"/>
    <property type="match status" value="1"/>
</dbReference>
<dbReference type="GO" id="GO:0008168">
    <property type="term" value="F:methyltransferase activity"/>
    <property type="evidence" value="ECO:0007669"/>
    <property type="project" value="UniProtKB-KW"/>
</dbReference>
<accession>A0A1I2R880</accession>
<evidence type="ECO:0000313" key="4">
    <source>
        <dbReference type="Proteomes" id="UP000199052"/>
    </source>
</evidence>
<organism evidence="3 4">
    <name type="scientific">Actinopolymorpha cephalotaxi</name>
    <dbReference type="NCBI Taxonomy" id="504797"/>
    <lineage>
        <taxon>Bacteria</taxon>
        <taxon>Bacillati</taxon>
        <taxon>Actinomycetota</taxon>
        <taxon>Actinomycetes</taxon>
        <taxon>Propionibacteriales</taxon>
        <taxon>Actinopolymorphaceae</taxon>
        <taxon>Actinopolymorpha</taxon>
    </lineage>
</organism>
<feature type="region of interest" description="Disordered" evidence="1">
    <location>
        <begin position="249"/>
        <end position="292"/>
    </location>
</feature>
<keyword evidence="3" id="KW-0489">Methyltransferase</keyword>
<dbReference type="Proteomes" id="UP000533017">
    <property type="component" value="Unassembled WGS sequence"/>
</dbReference>
<dbReference type="OrthoDB" id="799111at2"/>